<keyword evidence="3" id="KW-1185">Reference proteome</keyword>
<reference evidence="3" key="1">
    <citation type="journal article" date="2019" name="Int. J. Syst. Evol. Microbiol.">
        <title>The Global Catalogue of Microorganisms (GCM) 10K type strain sequencing project: providing services to taxonomists for standard genome sequencing and annotation.</title>
        <authorList>
            <consortium name="The Broad Institute Genomics Platform"/>
            <consortium name="The Broad Institute Genome Sequencing Center for Infectious Disease"/>
            <person name="Wu L."/>
            <person name="Ma J."/>
        </authorList>
    </citation>
    <scope>NUCLEOTIDE SEQUENCE [LARGE SCALE GENOMIC DNA]</scope>
    <source>
        <strain evidence="3">2902at01</strain>
    </source>
</reference>
<name>A0ABV8KTW4_9ACTN</name>
<accession>A0ABV8KTW4</accession>
<sequence>MSGRPATRRFDVRRHRRVAGLFDLILDEPVPAESSAAGRDARQVADLVRRSAEPADDVRVLAGDGGGREALFREVAGLLGRDVFVTPKGADIRHQGSDDEADGLYDAVALDRSTRQPVDWLVIQPPDLSTPLPGWFAVDGGVVRPRDGIVCLPMSDGLALATRADFVTRRSAAYRLRTGFPGLATVAVTVRAGAFLTSDYRGTQRTHTGLRLAAVLAELPLYGADLRLWLTWPPEQTEQRQLEANVQELADTVGATVWTPPVGGAAQLLDDGHDLRAVDSTGTPGRWRCHRPTGLTGTPAFRSDPDGRLVPVAPAEPAADQVTPAPVAAGRPEPVTVRPSERPSVLVEQRRAPASGVAWLRPGQCVNADPFDVFVAADREPRQAVENGLPSPELFLIGRLEPRPAPSTRAATHLFRIRVEPGGAIPMASMRSHIPANLQHLLAGHDAYLLPAGRLDRLRLLAGYQVSAAGALTAAGEFDAAPVRLDCDGSWHGVAGLPNDVPRWPGSRAGRAYALVPARGSGPPRRWLRLYRREPAVVAGRLLLEVQVPTGRAIDVGATAETLTRLPAVRSRAGTLWSAGVELIVPARHYDRLRVDRVAEATESSWRRRRNAPNGPLPTVLSALQSPRSAAEPVRAD</sequence>
<evidence type="ECO:0000256" key="1">
    <source>
        <dbReference type="SAM" id="MobiDB-lite"/>
    </source>
</evidence>
<evidence type="ECO:0000313" key="3">
    <source>
        <dbReference type="Proteomes" id="UP001595868"/>
    </source>
</evidence>
<organism evidence="2 3">
    <name type="scientific">Micromonospora zhanjiangensis</name>
    <dbReference type="NCBI Taxonomy" id="1522057"/>
    <lineage>
        <taxon>Bacteria</taxon>
        <taxon>Bacillati</taxon>
        <taxon>Actinomycetota</taxon>
        <taxon>Actinomycetes</taxon>
        <taxon>Micromonosporales</taxon>
        <taxon>Micromonosporaceae</taxon>
        <taxon>Micromonospora</taxon>
    </lineage>
</organism>
<dbReference type="RefSeq" id="WP_377550780.1">
    <property type="nucleotide sequence ID" value="NZ_JBHSBN010000024.1"/>
</dbReference>
<comment type="caution">
    <text evidence="2">The sequence shown here is derived from an EMBL/GenBank/DDBJ whole genome shotgun (WGS) entry which is preliminary data.</text>
</comment>
<dbReference type="EMBL" id="JBHSBN010000024">
    <property type="protein sequence ID" value="MFC4109438.1"/>
    <property type="molecule type" value="Genomic_DNA"/>
</dbReference>
<evidence type="ECO:0000313" key="2">
    <source>
        <dbReference type="EMBL" id="MFC4109438.1"/>
    </source>
</evidence>
<protein>
    <submittedName>
        <fullName evidence="2">Uncharacterized protein</fullName>
    </submittedName>
</protein>
<feature type="region of interest" description="Disordered" evidence="1">
    <location>
        <begin position="603"/>
        <end position="637"/>
    </location>
</feature>
<gene>
    <name evidence="2" type="ORF">ACFOX0_26345</name>
</gene>
<proteinExistence type="predicted"/>
<dbReference type="Proteomes" id="UP001595868">
    <property type="component" value="Unassembled WGS sequence"/>
</dbReference>
<feature type="region of interest" description="Disordered" evidence="1">
    <location>
        <begin position="317"/>
        <end position="348"/>
    </location>
</feature>